<evidence type="ECO:0000259" key="1">
    <source>
        <dbReference type="Pfam" id="PF12697"/>
    </source>
</evidence>
<dbReference type="InterPro" id="IPR029058">
    <property type="entry name" value="AB_hydrolase_fold"/>
</dbReference>
<keyword evidence="3" id="KW-1185">Reference proteome</keyword>
<name>A0A427YS75_9TREE</name>
<sequence length="336" mass="36938">MAAAAPNSPIDGMAEHILPLPVPSSGQIAYAHNGNPSSRLVVVFFPGLFSVGTAKTVPAPLRQLDAHWISPTLPGMGNTSSTPPNTPYRVNLAQSLSALLDHLHPDGLDRLWIAGGSYGTVAAQMIYGAPYDIFPQGRQIAGCMILAGFSPFKYHKDYSRSLIWPNWVIVGPPSQLVPFRLVQRLISTVFARQLATLDGAVSFLRSALFDKMDPAEQAKFDEYLAHQGEGETMDDFIRNMAETVLRSVKNWDGFMEVSDAIHSDWGFKPDELDEQHASKPVLVVGGDQDELGNKMNEWMVNNYKNAKGRTIPGGHVSALFYQDELWAQLLEMTADK</sequence>
<accession>A0A427YS75</accession>
<dbReference type="EMBL" id="RSCD01000003">
    <property type="protein sequence ID" value="RSH93909.1"/>
    <property type="molecule type" value="Genomic_DNA"/>
</dbReference>
<dbReference type="AlphaFoldDB" id="A0A427YS75"/>
<feature type="domain" description="AB hydrolase-1" evidence="1">
    <location>
        <begin position="42"/>
        <end position="321"/>
    </location>
</feature>
<dbReference type="Gene3D" id="3.40.50.1820">
    <property type="entry name" value="alpha/beta hydrolase"/>
    <property type="match status" value="1"/>
</dbReference>
<dbReference type="Pfam" id="PF12697">
    <property type="entry name" value="Abhydrolase_6"/>
    <property type="match status" value="1"/>
</dbReference>
<dbReference type="InterPro" id="IPR000073">
    <property type="entry name" value="AB_hydrolase_1"/>
</dbReference>
<evidence type="ECO:0000313" key="3">
    <source>
        <dbReference type="Proteomes" id="UP000279259"/>
    </source>
</evidence>
<organism evidence="2 3">
    <name type="scientific">Saitozyma podzolica</name>
    <dbReference type="NCBI Taxonomy" id="1890683"/>
    <lineage>
        <taxon>Eukaryota</taxon>
        <taxon>Fungi</taxon>
        <taxon>Dikarya</taxon>
        <taxon>Basidiomycota</taxon>
        <taxon>Agaricomycotina</taxon>
        <taxon>Tremellomycetes</taxon>
        <taxon>Tremellales</taxon>
        <taxon>Trimorphomycetaceae</taxon>
        <taxon>Saitozyma</taxon>
    </lineage>
</organism>
<proteinExistence type="predicted"/>
<comment type="caution">
    <text evidence="2">The sequence shown here is derived from an EMBL/GenBank/DDBJ whole genome shotgun (WGS) entry which is preliminary data.</text>
</comment>
<protein>
    <recommendedName>
        <fullName evidence="1">AB hydrolase-1 domain-containing protein</fullName>
    </recommendedName>
</protein>
<gene>
    <name evidence="2" type="ORF">EHS25_006561</name>
</gene>
<dbReference type="Proteomes" id="UP000279259">
    <property type="component" value="Unassembled WGS sequence"/>
</dbReference>
<dbReference type="OrthoDB" id="294702at2759"/>
<reference evidence="2 3" key="1">
    <citation type="submission" date="2018-11" db="EMBL/GenBank/DDBJ databases">
        <title>Genome sequence of Saitozyma podzolica DSM 27192.</title>
        <authorList>
            <person name="Aliyu H."/>
            <person name="Gorte O."/>
            <person name="Ochsenreither K."/>
        </authorList>
    </citation>
    <scope>NUCLEOTIDE SEQUENCE [LARGE SCALE GENOMIC DNA]</scope>
    <source>
        <strain evidence="2 3">DSM 27192</strain>
    </source>
</reference>
<dbReference type="SUPFAM" id="SSF53474">
    <property type="entry name" value="alpha/beta-Hydrolases"/>
    <property type="match status" value="1"/>
</dbReference>
<evidence type="ECO:0000313" key="2">
    <source>
        <dbReference type="EMBL" id="RSH93909.1"/>
    </source>
</evidence>